<dbReference type="SUPFAM" id="SSF54928">
    <property type="entry name" value="RNA-binding domain, RBD"/>
    <property type="match status" value="1"/>
</dbReference>
<feature type="compositionally biased region" description="Low complexity" evidence="3">
    <location>
        <begin position="564"/>
        <end position="583"/>
    </location>
</feature>
<feature type="domain" description="RRM" evidence="4">
    <location>
        <begin position="373"/>
        <end position="446"/>
    </location>
</feature>
<dbReference type="OrthoDB" id="4726at2759"/>
<dbReference type="InterPro" id="IPR035979">
    <property type="entry name" value="RBD_domain_sf"/>
</dbReference>
<evidence type="ECO:0000256" key="3">
    <source>
        <dbReference type="SAM" id="MobiDB-lite"/>
    </source>
</evidence>
<evidence type="ECO:0000313" key="5">
    <source>
        <dbReference type="EMBL" id="EFN70029.1"/>
    </source>
</evidence>
<proteinExistence type="predicted"/>
<accession>E2A944</accession>
<feature type="region of interest" description="Disordered" evidence="3">
    <location>
        <begin position="47"/>
        <end position="85"/>
    </location>
</feature>
<dbReference type="InParanoid" id="E2A944"/>
<feature type="compositionally biased region" description="Polar residues" evidence="3">
    <location>
        <begin position="513"/>
        <end position="563"/>
    </location>
</feature>
<keyword evidence="1 2" id="KW-0694">RNA-binding</keyword>
<feature type="compositionally biased region" description="Pro residues" evidence="3">
    <location>
        <begin position="61"/>
        <end position="82"/>
    </location>
</feature>
<feature type="region of interest" description="Disordered" evidence="3">
    <location>
        <begin position="471"/>
        <end position="600"/>
    </location>
</feature>
<dbReference type="Gene3D" id="3.30.70.330">
    <property type="match status" value="1"/>
</dbReference>
<dbReference type="InterPro" id="IPR000504">
    <property type="entry name" value="RRM_dom"/>
</dbReference>
<name>E2A944_CAMFO</name>
<feature type="compositionally biased region" description="Basic and acidic residues" evidence="3">
    <location>
        <begin position="471"/>
        <end position="512"/>
    </location>
</feature>
<dbReference type="CDD" id="cd00590">
    <property type="entry name" value="RRM_SF"/>
    <property type="match status" value="1"/>
</dbReference>
<dbReference type="PROSITE" id="PS50102">
    <property type="entry name" value="RRM"/>
    <property type="match status" value="1"/>
</dbReference>
<evidence type="ECO:0000256" key="1">
    <source>
        <dbReference type="ARBA" id="ARBA00022884"/>
    </source>
</evidence>
<reference evidence="5 6" key="1">
    <citation type="journal article" date="2010" name="Science">
        <title>Genomic comparison of the ants Camponotus floridanus and Harpegnathos saltator.</title>
        <authorList>
            <person name="Bonasio R."/>
            <person name="Zhang G."/>
            <person name="Ye C."/>
            <person name="Mutti N.S."/>
            <person name="Fang X."/>
            <person name="Qin N."/>
            <person name="Donahue G."/>
            <person name="Yang P."/>
            <person name="Li Q."/>
            <person name="Li C."/>
            <person name="Zhang P."/>
            <person name="Huang Z."/>
            <person name="Berger S.L."/>
            <person name="Reinberg D."/>
            <person name="Wang J."/>
            <person name="Liebig J."/>
        </authorList>
    </citation>
    <scope>NUCLEOTIDE SEQUENCE [LARGE SCALE GENOMIC DNA]</scope>
    <source>
        <strain evidence="6">C129</strain>
    </source>
</reference>
<dbReference type="EMBL" id="GL437711">
    <property type="protein sequence ID" value="EFN70029.1"/>
    <property type="molecule type" value="Genomic_DNA"/>
</dbReference>
<organism evidence="6">
    <name type="scientific">Camponotus floridanus</name>
    <name type="common">Florida carpenter ant</name>
    <dbReference type="NCBI Taxonomy" id="104421"/>
    <lineage>
        <taxon>Eukaryota</taxon>
        <taxon>Metazoa</taxon>
        <taxon>Ecdysozoa</taxon>
        <taxon>Arthropoda</taxon>
        <taxon>Hexapoda</taxon>
        <taxon>Insecta</taxon>
        <taxon>Pterygota</taxon>
        <taxon>Neoptera</taxon>
        <taxon>Endopterygota</taxon>
        <taxon>Hymenoptera</taxon>
        <taxon>Apocrita</taxon>
        <taxon>Aculeata</taxon>
        <taxon>Formicoidea</taxon>
        <taxon>Formicidae</taxon>
        <taxon>Formicinae</taxon>
        <taxon>Camponotus</taxon>
    </lineage>
</organism>
<keyword evidence="6" id="KW-1185">Reference proteome</keyword>
<dbReference type="SMART" id="SM00360">
    <property type="entry name" value="RRM"/>
    <property type="match status" value="2"/>
</dbReference>
<evidence type="ECO:0000313" key="6">
    <source>
        <dbReference type="Proteomes" id="UP000000311"/>
    </source>
</evidence>
<evidence type="ECO:0000256" key="2">
    <source>
        <dbReference type="PROSITE-ProRule" id="PRU00176"/>
    </source>
</evidence>
<dbReference type="OMA" id="FIQMAES"/>
<dbReference type="InterPro" id="IPR012677">
    <property type="entry name" value="Nucleotide-bd_a/b_plait_sf"/>
</dbReference>
<dbReference type="AlphaFoldDB" id="E2A944"/>
<evidence type="ECO:0000259" key="4">
    <source>
        <dbReference type="PROSITE" id="PS50102"/>
    </source>
</evidence>
<sequence>MIMKRILEKDNEAKQTFVKQTVIKPSTFVKQESINFGYDASSYANYSSSSSSPSTVAQPLPGQPPLPPMPPPPSGVPPPPHVFGPVPSQVTPIQAWAHPHAPWQWITPQTSPLPPPTPREITNTFQREMPLRGNYARRERFSHNRSNMYVQRNNFHRKNRRLARFGQSQGQFDQAAYFGATALTGSLGLEWQRNNYTATTNDAIINHMTVPLPNHPIPPIPSGIVPSRHSEETEDRDMKTVLKEVVKKNKSRKPMSQSYPSRPWNREDAERALKTENEYNKKNKINAQSLIIKFPDPDLNKDIVRLFHPGIQNIHFQSPSGPRYCFIQMAENVNIDEAIKDLEKIQFGIGNLKVERKSLRDEDNPMPEEIDPYTLYIGNLPESVNVNEVKNKFPTARVDVGYAQKMRNTRYAFIRYNSVDEAISAYKQAHDLMWDTRSIIVRFRRQRGNACLPGEPKSNVKKVKEESNNAAQVKKEQNANHVEFKPNVKKLKEEGNNANQMKKDDKINHADKSSTNQDANSVETRLQDNSNKAQNKPNLQTQEQNVNSHSPMLPTLITSAKTAQEQQQQPWTSQSPQIPSASETPPPSSPTETEEAEETMMFRKIKEEPQDYEEMDIKLENTTGDISFWGIE</sequence>
<dbReference type="STRING" id="104421.E2A944"/>
<dbReference type="GO" id="GO:0003723">
    <property type="term" value="F:RNA binding"/>
    <property type="evidence" value="ECO:0007669"/>
    <property type="project" value="UniProtKB-UniRule"/>
</dbReference>
<protein>
    <submittedName>
        <fullName evidence="5">Protein painting of fourth</fullName>
    </submittedName>
</protein>
<gene>
    <name evidence="5" type="ORF">EAG_14710</name>
</gene>
<dbReference type="Proteomes" id="UP000000311">
    <property type="component" value="Unassembled WGS sequence"/>
</dbReference>